<evidence type="ECO:0000313" key="3">
    <source>
        <dbReference type="WBParaSite" id="Gr19_v10_g4187.t1"/>
    </source>
</evidence>
<sequence>MPNSKSIFFSKSLDCSAPPSLLCAAANDLPDIHQAAQSPSSRTARIQNFLKSHRIISTGSHHQRQQQDFTPAGVTRLSTSSLNVQSQQLSPTSITSTNLVPR</sequence>
<protein>
    <submittedName>
        <fullName evidence="3">Uncharacterized protein</fullName>
    </submittedName>
</protein>
<dbReference type="WBParaSite" id="Gr19_v10_g4187.t1">
    <property type="protein sequence ID" value="Gr19_v10_g4187.t1"/>
    <property type="gene ID" value="Gr19_v10_g4187"/>
</dbReference>
<organism evidence="2 3">
    <name type="scientific">Globodera rostochiensis</name>
    <name type="common">Golden nematode worm</name>
    <name type="synonym">Heterodera rostochiensis</name>
    <dbReference type="NCBI Taxonomy" id="31243"/>
    <lineage>
        <taxon>Eukaryota</taxon>
        <taxon>Metazoa</taxon>
        <taxon>Ecdysozoa</taxon>
        <taxon>Nematoda</taxon>
        <taxon>Chromadorea</taxon>
        <taxon>Rhabditida</taxon>
        <taxon>Tylenchina</taxon>
        <taxon>Tylenchomorpha</taxon>
        <taxon>Tylenchoidea</taxon>
        <taxon>Heteroderidae</taxon>
        <taxon>Heteroderinae</taxon>
        <taxon>Globodera</taxon>
    </lineage>
</organism>
<accession>A0A914HVL0</accession>
<feature type="region of interest" description="Disordered" evidence="1">
    <location>
        <begin position="57"/>
        <end position="102"/>
    </location>
</feature>
<dbReference type="AlphaFoldDB" id="A0A914HVL0"/>
<keyword evidence="2" id="KW-1185">Reference proteome</keyword>
<name>A0A914HVL0_GLORO</name>
<feature type="compositionally biased region" description="Polar residues" evidence="1">
    <location>
        <begin position="76"/>
        <end position="102"/>
    </location>
</feature>
<evidence type="ECO:0000256" key="1">
    <source>
        <dbReference type="SAM" id="MobiDB-lite"/>
    </source>
</evidence>
<reference evidence="3" key="1">
    <citation type="submission" date="2022-11" db="UniProtKB">
        <authorList>
            <consortium name="WormBaseParasite"/>
        </authorList>
    </citation>
    <scope>IDENTIFICATION</scope>
</reference>
<dbReference type="Proteomes" id="UP000887572">
    <property type="component" value="Unplaced"/>
</dbReference>
<proteinExistence type="predicted"/>
<evidence type="ECO:0000313" key="2">
    <source>
        <dbReference type="Proteomes" id="UP000887572"/>
    </source>
</evidence>